<name>A0A3B0YZW8_9ZZZZ</name>
<evidence type="ECO:0000313" key="1">
    <source>
        <dbReference type="EMBL" id="VAW80822.1"/>
    </source>
</evidence>
<accession>A0A3B0YZW8</accession>
<reference evidence="1" key="1">
    <citation type="submission" date="2018-06" db="EMBL/GenBank/DDBJ databases">
        <authorList>
            <person name="Zhirakovskaya E."/>
        </authorList>
    </citation>
    <scope>NUCLEOTIDE SEQUENCE</scope>
</reference>
<gene>
    <name evidence="1" type="ORF">MNBD_GAMMA14-1263</name>
</gene>
<protein>
    <submittedName>
        <fullName evidence="1">Uncharacterized protein</fullName>
    </submittedName>
</protein>
<sequence>MSPSPGPKDKSAQSTDSHTSFKALHCEVDEWRNEHNAWLKDIEQWRREQRLVKLILYKMERTLPDQNNSLDEHINSIRKHKQRVNLHGRNFHNLLASDKSCPADNDILLKEHNLQKSQHLQEKERHELFRDTHQAAMSELTRLTRLLEQTERP</sequence>
<organism evidence="1">
    <name type="scientific">hydrothermal vent metagenome</name>
    <dbReference type="NCBI Taxonomy" id="652676"/>
    <lineage>
        <taxon>unclassified sequences</taxon>
        <taxon>metagenomes</taxon>
        <taxon>ecological metagenomes</taxon>
    </lineage>
</organism>
<dbReference type="AlphaFoldDB" id="A0A3B0YZW8"/>
<dbReference type="EMBL" id="UOFM01000370">
    <property type="protein sequence ID" value="VAW80822.1"/>
    <property type="molecule type" value="Genomic_DNA"/>
</dbReference>
<proteinExistence type="predicted"/>